<dbReference type="Pfam" id="PF00512">
    <property type="entry name" value="HisKA"/>
    <property type="match status" value="1"/>
</dbReference>
<dbReference type="GO" id="GO:0005524">
    <property type="term" value="F:ATP binding"/>
    <property type="evidence" value="ECO:0007669"/>
    <property type="project" value="UniProtKB-KW"/>
</dbReference>
<dbReference type="InterPro" id="IPR013655">
    <property type="entry name" value="PAS_fold_3"/>
</dbReference>
<dbReference type="SMART" id="SM00091">
    <property type="entry name" value="PAS"/>
    <property type="match status" value="3"/>
</dbReference>
<dbReference type="Gene3D" id="3.30.450.20">
    <property type="entry name" value="PAS domain"/>
    <property type="match status" value="3"/>
</dbReference>
<dbReference type="NCBIfam" id="TIGR00229">
    <property type="entry name" value="sensory_box"/>
    <property type="match status" value="2"/>
</dbReference>
<feature type="domain" description="PAC" evidence="12">
    <location>
        <begin position="482"/>
        <end position="534"/>
    </location>
</feature>
<dbReference type="CDD" id="cd00082">
    <property type="entry name" value="HisKA"/>
    <property type="match status" value="1"/>
</dbReference>
<dbReference type="SUPFAM" id="SSF47384">
    <property type="entry name" value="Homodimeric domain of signal transducing histidine kinase"/>
    <property type="match status" value="1"/>
</dbReference>
<dbReference type="Gene3D" id="3.30.565.10">
    <property type="entry name" value="Histidine kinase-like ATPase, C-terminal domain"/>
    <property type="match status" value="1"/>
</dbReference>
<dbReference type="SUPFAM" id="SSF55874">
    <property type="entry name" value="ATPase domain of HSP90 chaperone/DNA topoisomerase II/histidine kinase"/>
    <property type="match status" value="1"/>
</dbReference>
<accession>A0A848GAH5</accession>
<feature type="domain" description="PAS" evidence="11">
    <location>
        <begin position="535"/>
        <end position="573"/>
    </location>
</feature>
<dbReference type="InterPro" id="IPR000700">
    <property type="entry name" value="PAS-assoc_C"/>
</dbReference>
<organism evidence="13 14">
    <name type="scientific">Zoogloea dura</name>
    <dbReference type="NCBI Taxonomy" id="2728840"/>
    <lineage>
        <taxon>Bacteria</taxon>
        <taxon>Pseudomonadati</taxon>
        <taxon>Pseudomonadota</taxon>
        <taxon>Betaproteobacteria</taxon>
        <taxon>Rhodocyclales</taxon>
        <taxon>Zoogloeaceae</taxon>
        <taxon>Zoogloea</taxon>
    </lineage>
</organism>
<dbReference type="CDD" id="cd00130">
    <property type="entry name" value="PAS"/>
    <property type="match status" value="2"/>
</dbReference>
<dbReference type="PANTHER" id="PTHR43065:SF10">
    <property type="entry name" value="PEROXIDE STRESS-ACTIVATED HISTIDINE KINASE MAK3"/>
    <property type="match status" value="1"/>
</dbReference>
<dbReference type="Pfam" id="PF13188">
    <property type="entry name" value="PAS_8"/>
    <property type="match status" value="1"/>
</dbReference>
<dbReference type="InterPro" id="IPR003594">
    <property type="entry name" value="HATPase_dom"/>
</dbReference>
<dbReference type="GO" id="GO:0006355">
    <property type="term" value="P:regulation of DNA-templated transcription"/>
    <property type="evidence" value="ECO:0007669"/>
    <property type="project" value="InterPro"/>
</dbReference>
<dbReference type="AlphaFoldDB" id="A0A848GAH5"/>
<feature type="transmembrane region" description="Helical" evidence="9">
    <location>
        <begin position="256"/>
        <end position="276"/>
    </location>
</feature>
<evidence type="ECO:0000259" key="11">
    <source>
        <dbReference type="PROSITE" id="PS50112"/>
    </source>
</evidence>
<dbReference type="PRINTS" id="PR00344">
    <property type="entry name" value="BCTRLSENSOR"/>
</dbReference>
<evidence type="ECO:0000256" key="2">
    <source>
        <dbReference type="ARBA" id="ARBA00012438"/>
    </source>
</evidence>
<dbReference type="Pfam" id="PF08447">
    <property type="entry name" value="PAS_3"/>
    <property type="match status" value="1"/>
</dbReference>
<dbReference type="Pfam" id="PF02518">
    <property type="entry name" value="HATPase_c"/>
    <property type="match status" value="1"/>
</dbReference>
<dbReference type="GO" id="GO:0000155">
    <property type="term" value="F:phosphorelay sensor kinase activity"/>
    <property type="evidence" value="ECO:0007669"/>
    <property type="project" value="InterPro"/>
</dbReference>
<keyword evidence="7" id="KW-0067">ATP-binding</keyword>
<dbReference type="EMBL" id="JABBGA010000028">
    <property type="protein sequence ID" value="NML28519.1"/>
    <property type="molecule type" value="Genomic_DNA"/>
</dbReference>
<evidence type="ECO:0000256" key="1">
    <source>
        <dbReference type="ARBA" id="ARBA00000085"/>
    </source>
</evidence>
<dbReference type="InterPro" id="IPR035965">
    <property type="entry name" value="PAS-like_dom_sf"/>
</dbReference>
<dbReference type="InterPro" id="IPR005467">
    <property type="entry name" value="His_kinase_dom"/>
</dbReference>
<keyword evidence="9" id="KW-0812">Transmembrane</keyword>
<keyword evidence="9" id="KW-1133">Transmembrane helix</keyword>
<evidence type="ECO:0000259" key="10">
    <source>
        <dbReference type="PROSITE" id="PS50109"/>
    </source>
</evidence>
<evidence type="ECO:0000256" key="5">
    <source>
        <dbReference type="ARBA" id="ARBA00022741"/>
    </source>
</evidence>
<feature type="domain" description="PAS" evidence="11">
    <location>
        <begin position="406"/>
        <end position="478"/>
    </location>
</feature>
<keyword evidence="6" id="KW-0418">Kinase</keyword>
<gene>
    <name evidence="13" type="ORF">HHL15_22410</name>
</gene>
<dbReference type="Pfam" id="PF00989">
    <property type="entry name" value="PAS"/>
    <property type="match status" value="1"/>
</dbReference>
<dbReference type="Proteomes" id="UP000580043">
    <property type="component" value="Unassembled WGS sequence"/>
</dbReference>
<dbReference type="InterPro" id="IPR004358">
    <property type="entry name" value="Sig_transdc_His_kin-like_C"/>
</dbReference>
<dbReference type="PROSITE" id="PS50109">
    <property type="entry name" value="HIS_KIN"/>
    <property type="match status" value="1"/>
</dbReference>
<keyword evidence="14" id="KW-1185">Reference proteome</keyword>
<dbReference type="InterPro" id="IPR001610">
    <property type="entry name" value="PAC"/>
</dbReference>
<evidence type="ECO:0000256" key="8">
    <source>
        <dbReference type="ARBA" id="ARBA00023012"/>
    </source>
</evidence>
<dbReference type="SUPFAM" id="SSF55785">
    <property type="entry name" value="PYP-like sensor domain (PAS domain)"/>
    <property type="match status" value="3"/>
</dbReference>
<evidence type="ECO:0000256" key="6">
    <source>
        <dbReference type="ARBA" id="ARBA00022777"/>
    </source>
</evidence>
<proteinExistence type="predicted"/>
<dbReference type="SMART" id="SM00086">
    <property type="entry name" value="PAC"/>
    <property type="match status" value="3"/>
</dbReference>
<comment type="caution">
    <text evidence="13">The sequence shown here is derived from an EMBL/GenBank/DDBJ whole genome shotgun (WGS) entry which is preliminary data.</text>
</comment>
<dbReference type="RefSeq" id="WP_169148045.1">
    <property type="nucleotide sequence ID" value="NZ_JABBGA010000028.1"/>
</dbReference>
<dbReference type="InterPro" id="IPR013767">
    <property type="entry name" value="PAS_fold"/>
</dbReference>
<dbReference type="SMART" id="SM00388">
    <property type="entry name" value="HisKA"/>
    <property type="match status" value="1"/>
</dbReference>
<dbReference type="PROSITE" id="PS50112">
    <property type="entry name" value="PAS"/>
    <property type="match status" value="3"/>
</dbReference>
<dbReference type="PANTHER" id="PTHR43065">
    <property type="entry name" value="SENSOR HISTIDINE KINASE"/>
    <property type="match status" value="1"/>
</dbReference>
<feature type="transmembrane region" description="Helical" evidence="9">
    <location>
        <begin position="20"/>
        <end position="39"/>
    </location>
</feature>
<evidence type="ECO:0000256" key="9">
    <source>
        <dbReference type="SAM" id="Phobius"/>
    </source>
</evidence>
<protein>
    <recommendedName>
        <fullName evidence="2">histidine kinase</fullName>
        <ecNumber evidence="2">2.7.13.3</ecNumber>
    </recommendedName>
</protein>
<reference evidence="13 14" key="1">
    <citation type="submission" date="2020-04" db="EMBL/GenBank/DDBJ databases">
        <title>Zoogloea sp. G-4-1-14 isolated from soil.</title>
        <authorList>
            <person name="Dahal R.H."/>
        </authorList>
    </citation>
    <scope>NUCLEOTIDE SEQUENCE [LARGE SCALE GENOMIC DNA]</scope>
    <source>
        <strain evidence="13 14">G-4-1-14</strain>
    </source>
</reference>
<evidence type="ECO:0000313" key="13">
    <source>
        <dbReference type="EMBL" id="NML28519.1"/>
    </source>
</evidence>
<comment type="catalytic activity">
    <reaction evidence="1">
        <text>ATP + protein L-histidine = ADP + protein N-phospho-L-histidine.</text>
        <dbReference type="EC" id="2.7.13.3"/>
    </reaction>
</comment>
<dbReference type="SMART" id="SM00387">
    <property type="entry name" value="HATPase_c"/>
    <property type="match status" value="1"/>
</dbReference>
<evidence type="ECO:0000256" key="7">
    <source>
        <dbReference type="ARBA" id="ARBA00022840"/>
    </source>
</evidence>
<evidence type="ECO:0000256" key="4">
    <source>
        <dbReference type="ARBA" id="ARBA00022679"/>
    </source>
</evidence>
<feature type="domain" description="Histidine kinase" evidence="10">
    <location>
        <begin position="679"/>
        <end position="895"/>
    </location>
</feature>
<keyword evidence="5" id="KW-0547">Nucleotide-binding</keyword>
<dbReference type="InterPro" id="IPR036097">
    <property type="entry name" value="HisK_dim/P_sf"/>
</dbReference>
<keyword evidence="8" id="KW-0902">Two-component regulatory system</keyword>
<evidence type="ECO:0000313" key="14">
    <source>
        <dbReference type="Proteomes" id="UP000580043"/>
    </source>
</evidence>
<keyword evidence="4" id="KW-0808">Transferase</keyword>
<dbReference type="InterPro" id="IPR036890">
    <property type="entry name" value="HATPase_C_sf"/>
</dbReference>
<keyword evidence="9" id="KW-0472">Membrane</keyword>
<evidence type="ECO:0000256" key="3">
    <source>
        <dbReference type="ARBA" id="ARBA00022553"/>
    </source>
</evidence>
<dbReference type="InterPro" id="IPR000014">
    <property type="entry name" value="PAS"/>
</dbReference>
<dbReference type="Gene3D" id="1.10.287.130">
    <property type="match status" value="1"/>
</dbReference>
<name>A0A848GAH5_9RHOO</name>
<keyword evidence="3" id="KW-0597">Phosphoprotein</keyword>
<evidence type="ECO:0000259" key="12">
    <source>
        <dbReference type="PROSITE" id="PS50113"/>
    </source>
</evidence>
<dbReference type="EC" id="2.7.13.3" evidence="2"/>
<dbReference type="InterPro" id="IPR003661">
    <property type="entry name" value="HisK_dim/P_dom"/>
</dbReference>
<dbReference type="PROSITE" id="PS50113">
    <property type="entry name" value="PAC"/>
    <property type="match status" value="1"/>
</dbReference>
<sequence>MPNESSLSSPRVRANWYWTVPYLAVLVFALVMLTLVWILQRQEGETQRNALARDVQWAEQTMRLHMQGTEEFLGQLSRELAAGTLDADGFQVRANQHIANNPELVNVVWVAEQRVKWTAPFDTTDWLVGDALSGIQAVVLSRARELGRPVYGDAYVNTRNMSVLEVYVPVQQGRNPLGAVVAVYSIERMVAYLVPSWFGEKYRLAFVGGRGDVLATNSAARPLDESLAFSVPLDPPGNGLTLEATAYHTESDLPRAFPIVVIVGLSFFVLWSLWLLRAHTQRRVRVEKERDRLFNLSLDMLAILGLDGVFRRCNPAFERILGHAPDDLPGRPMIDFIHAEDVAPTIDQLRSLASGTPGAFENRCRCRDGSYKWLAWSVNSVPEERLMYAVAHDITGRKAAEEALRAEYAFRKAMEESLITGLRAIDLSGQIIYVNPAFCRMTGWSREELVGVRAPFPYWPLDNYETLQHNLELTLLGEAPATGFEMSIRRKNGERLDARFYLSPLIDGEGRQTGWMASITDITEPKRVRAELEAAHERFVAILDGLDAAVYVADAATDEILFANRAFKSIYGFDAVGQRVGIYALPTPPDTLWYDVDPRRLSPEQVPRELYDGELRNAMSGRWYHIRERATRWVDGRVVRMAIATDITDRKRVDEENRAQQERLQRTSRLITMGEMASTLAHELNQPLAAIANYSKGCVNRMQSGDYRQEDILAAMLKASAQAERAGKIIRRVRQFVKKSEPRRHPVSLAGIVDDAIGFVEIDARRHGAQVLSQLPDDLPPVFADAVMVEQVVLNLVKNGIEAMAETPADDRFVTVSARLAEGNRVEVSIADRGHGLSDEARERLFSPFYTTKSEGMGMGLNICRSIVEFHEGHLWVDPNPAGGCIFRFTLPLETAVETASLDV</sequence>
<feature type="domain" description="PAS" evidence="11">
    <location>
        <begin position="286"/>
        <end position="356"/>
    </location>
</feature>